<dbReference type="InterPro" id="IPR026055">
    <property type="entry name" value="FAR"/>
</dbReference>
<dbReference type="Proteomes" id="UP001055439">
    <property type="component" value="Chromosome 8"/>
</dbReference>
<dbReference type="PANTHER" id="PTHR11011:SF99">
    <property type="entry name" value="FATTY ACYL-COA REDUCTASE 3"/>
    <property type="match status" value="1"/>
</dbReference>
<dbReference type="Pfam" id="PF07993">
    <property type="entry name" value="NAD_binding_4"/>
    <property type="match status" value="1"/>
</dbReference>
<dbReference type="GO" id="GO:0102965">
    <property type="term" value="F:alcohol-forming long-chain fatty acyl-CoA reductase activity"/>
    <property type="evidence" value="ECO:0007669"/>
    <property type="project" value="UniProtKB-EC"/>
</dbReference>
<dbReference type="SUPFAM" id="SSF51735">
    <property type="entry name" value="NAD(P)-binding Rossmann-fold domains"/>
    <property type="match status" value="1"/>
</dbReference>
<dbReference type="InterPro" id="IPR036291">
    <property type="entry name" value="NAD(P)-bd_dom_sf"/>
</dbReference>
<dbReference type="Gene3D" id="3.40.50.720">
    <property type="entry name" value="NAD(P)-binding Rossmann-like Domain"/>
    <property type="match status" value="1"/>
</dbReference>
<dbReference type="EC" id="1.2.1.84" evidence="1"/>
<keyword evidence="1" id="KW-0444">Lipid biosynthesis</keyword>
<evidence type="ECO:0000313" key="4">
    <source>
        <dbReference type="Proteomes" id="UP001055439"/>
    </source>
</evidence>
<reference evidence="3" key="1">
    <citation type="submission" date="2022-05" db="EMBL/GenBank/DDBJ databases">
        <title>The Musa troglodytarum L. genome provides insights into the mechanism of non-climacteric behaviour and enrichment of carotenoids.</title>
        <authorList>
            <person name="Wang J."/>
        </authorList>
    </citation>
    <scope>NUCLEOTIDE SEQUENCE</scope>
    <source>
        <tissue evidence="3">Leaf</tissue>
    </source>
</reference>
<sequence>MLRRSDVGLSHRGRLERRRGDDVIRLYDRRPGVSSYLISLSEVQVVLNVAGTTNFDERYDVALGVNVLGAKHILEFAKRCVRLEMLLHVSTAYVAGEQSGLILEKKFLMGETLKGDSYLDIEAELSLADEKKRSSAQRTRPRKQRS</sequence>
<comment type="similarity">
    <text evidence="1">Belongs to the fatty acyl-CoA reductase family.</text>
</comment>
<evidence type="ECO:0000256" key="1">
    <source>
        <dbReference type="RuleBase" id="RU363097"/>
    </source>
</evidence>
<name>A0A9E7HIK7_9LILI</name>
<keyword evidence="1" id="KW-0443">Lipid metabolism</keyword>
<dbReference type="GO" id="GO:0035336">
    <property type="term" value="P:long-chain fatty-acyl-CoA metabolic process"/>
    <property type="evidence" value="ECO:0007669"/>
    <property type="project" value="TreeGrafter"/>
</dbReference>
<keyword evidence="1" id="KW-0560">Oxidoreductase</keyword>
<dbReference type="InterPro" id="IPR013120">
    <property type="entry name" value="FAR_NAD-bd"/>
</dbReference>
<evidence type="ECO:0000313" key="3">
    <source>
        <dbReference type="EMBL" id="URE34350.1"/>
    </source>
</evidence>
<proteinExistence type="inferred from homology"/>
<keyword evidence="4" id="KW-1185">Reference proteome</keyword>
<dbReference type="GO" id="GO:0080019">
    <property type="term" value="F:alcohol-forming very long-chain fatty acyl-CoA reductase activity"/>
    <property type="evidence" value="ECO:0007669"/>
    <property type="project" value="InterPro"/>
</dbReference>
<dbReference type="PANTHER" id="PTHR11011">
    <property type="entry name" value="MALE STERILITY PROTEIN 2-RELATED"/>
    <property type="match status" value="1"/>
</dbReference>
<gene>
    <name evidence="3" type="ORF">MUK42_03486</name>
</gene>
<evidence type="ECO:0000259" key="2">
    <source>
        <dbReference type="Pfam" id="PF07993"/>
    </source>
</evidence>
<comment type="function">
    <text evidence="1">Catalyzes the reduction of fatty acyl-CoA to fatty alcohols.</text>
</comment>
<dbReference type="GO" id="GO:0010345">
    <property type="term" value="P:suberin biosynthetic process"/>
    <property type="evidence" value="ECO:0007669"/>
    <property type="project" value="TreeGrafter"/>
</dbReference>
<keyword evidence="1" id="KW-0521">NADP</keyword>
<comment type="catalytic activity">
    <reaction evidence="1">
        <text>a long-chain fatty acyl-CoA + 2 NADPH + 2 H(+) = a long-chain primary fatty alcohol + 2 NADP(+) + CoA</text>
        <dbReference type="Rhea" id="RHEA:52716"/>
        <dbReference type="ChEBI" id="CHEBI:15378"/>
        <dbReference type="ChEBI" id="CHEBI:57287"/>
        <dbReference type="ChEBI" id="CHEBI:57783"/>
        <dbReference type="ChEBI" id="CHEBI:58349"/>
        <dbReference type="ChEBI" id="CHEBI:77396"/>
        <dbReference type="ChEBI" id="CHEBI:83139"/>
        <dbReference type="EC" id="1.2.1.84"/>
    </reaction>
</comment>
<dbReference type="EMBL" id="CP097510">
    <property type="protein sequence ID" value="URE34350.1"/>
    <property type="molecule type" value="Genomic_DNA"/>
</dbReference>
<dbReference type="OrthoDB" id="429813at2759"/>
<feature type="domain" description="Thioester reductase (TE)" evidence="2">
    <location>
        <begin position="41"/>
        <end position="124"/>
    </location>
</feature>
<accession>A0A9E7HIK7</accession>
<dbReference type="AlphaFoldDB" id="A0A9E7HIK7"/>
<protein>
    <recommendedName>
        <fullName evidence="1">Fatty acyl-CoA reductase</fullName>
        <ecNumber evidence="1">1.2.1.84</ecNumber>
    </recommendedName>
</protein>
<organism evidence="3 4">
    <name type="scientific">Musa troglodytarum</name>
    <name type="common">fe'i banana</name>
    <dbReference type="NCBI Taxonomy" id="320322"/>
    <lineage>
        <taxon>Eukaryota</taxon>
        <taxon>Viridiplantae</taxon>
        <taxon>Streptophyta</taxon>
        <taxon>Embryophyta</taxon>
        <taxon>Tracheophyta</taxon>
        <taxon>Spermatophyta</taxon>
        <taxon>Magnoliopsida</taxon>
        <taxon>Liliopsida</taxon>
        <taxon>Zingiberales</taxon>
        <taxon>Musaceae</taxon>
        <taxon>Musa</taxon>
    </lineage>
</organism>